<accession>A0ABS4EU40</accession>
<dbReference type="Gene3D" id="2.30.110.10">
    <property type="entry name" value="Electron Transport, Fmn-binding Protein, Chain A"/>
    <property type="match status" value="1"/>
</dbReference>
<dbReference type="SUPFAM" id="SSF50475">
    <property type="entry name" value="FMN-binding split barrel"/>
    <property type="match status" value="1"/>
</dbReference>
<proteinExistence type="predicted"/>
<evidence type="ECO:0000259" key="2">
    <source>
        <dbReference type="SMART" id="SM00903"/>
    </source>
</evidence>
<organism evidence="3 4">
    <name type="scientific">Rhizobium herbae</name>
    <dbReference type="NCBI Taxonomy" id="508661"/>
    <lineage>
        <taxon>Bacteria</taxon>
        <taxon>Pseudomonadati</taxon>
        <taxon>Pseudomonadota</taxon>
        <taxon>Alphaproteobacteria</taxon>
        <taxon>Hyphomicrobiales</taxon>
        <taxon>Rhizobiaceae</taxon>
        <taxon>Rhizobium/Agrobacterium group</taxon>
        <taxon>Rhizobium</taxon>
    </lineage>
</organism>
<keyword evidence="4" id="KW-1185">Reference proteome</keyword>
<protein>
    <submittedName>
        <fullName evidence="3">Flavin reductase (DIM6/NTAB) family NADH-FMN oxidoreductase RutF</fullName>
    </submittedName>
</protein>
<dbReference type="InterPro" id="IPR050268">
    <property type="entry name" value="NADH-dep_flavin_reductase"/>
</dbReference>
<dbReference type="RefSeq" id="WP_234937538.1">
    <property type="nucleotide sequence ID" value="NZ_JAGGJV010000010.1"/>
</dbReference>
<dbReference type="PANTHER" id="PTHR30466:SF1">
    <property type="entry name" value="FMN REDUCTASE (NADH) RUTF"/>
    <property type="match status" value="1"/>
</dbReference>
<dbReference type="Proteomes" id="UP000823786">
    <property type="component" value="Unassembled WGS sequence"/>
</dbReference>
<dbReference type="InterPro" id="IPR002563">
    <property type="entry name" value="Flavin_Rdtase-like_dom"/>
</dbReference>
<feature type="domain" description="Flavin reductase like" evidence="2">
    <location>
        <begin position="30"/>
        <end position="175"/>
    </location>
</feature>
<comment type="caution">
    <text evidence="3">The sequence shown here is derived from an EMBL/GenBank/DDBJ whole genome shotgun (WGS) entry which is preliminary data.</text>
</comment>
<evidence type="ECO:0000256" key="1">
    <source>
        <dbReference type="ARBA" id="ARBA00023002"/>
    </source>
</evidence>
<keyword evidence="1" id="KW-0560">Oxidoreductase</keyword>
<dbReference type="PANTHER" id="PTHR30466">
    <property type="entry name" value="FLAVIN REDUCTASE"/>
    <property type="match status" value="1"/>
</dbReference>
<name>A0ABS4EU40_9HYPH</name>
<evidence type="ECO:0000313" key="3">
    <source>
        <dbReference type="EMBL" id="MBP1861469.1"/>
    </source>
</evidence>
<sequence length="182" mass="19555">MMGSVAAQHFAAKKNGPETCPDVEDLRSAFGRLPSGVVVVTSTSPCGEFAGATVSSFTSLSFKPPLVVFGLAQRSTTLSAILSHGHFAVHVVAEPQQDLAMRFASSGTGKFNDVDFRLSPFGVPLLTQFDTFLQCSLERAQLAGDHQLLIGRVLEVSLAGQNSKPVAWLQRRFHVCERHSAL</sequence>
<dbReference type="EMBL" id="JAGGJV010000010">
    <property type="protein sequence ID" value="MBP1861469.1"/>
    <property type="molecule type" value="Genomic_DNA"/>
</dbReference>
<evidence type="ECO:0000313" key="4">
    <source>
        <dbReference type="Proteomes" id="UP000823786"/>
    </source>
</evidence>
<gene>
    <name evidence="3" type="ORF">J2Z75_004998</name>
</gene>
<dbReference type="SMART" id="SM00903">
    <property type="entry name" value="Flavin_Reduct"/>
    <property type="match status" value="1"/>
</dbReference>
<dbReference type="InterPro" id="IPR012349">
    <property type="entry name" value="Split_barrel_FMN-bd"/>
</dbReference>
<reference evidence="3 4" key="1">
    <citation type="submission" date="2021-03" db="EMBL/GenBank/DDBJ databases">
        <title>Genomic Encyclopedia of Type Strains, Phase IV (KMG-IV): sequencing the most valuable type-strain genomes for metagenomic binning, comparative biology and taxonomic classification.</title>
        <authorList>
            <person name="Goeker M."/>
        </authorList>
    </citation>
    <scope>NUCLEOTIDE SEQUENCE [LARGE SCALE GENOMIC DNA]</scope>
    <source>
        <strain evidence="3 4">DSM 26427</strain>
    </source>
</reference>
<dbReference type="Pfam" id="PF01613">
    <property type="entry name" value="Flavin_Reduct"/>
    <property type="match status" value="1"/>
</dbReference>